<dbReference type="RefSeq" id="WP_168076226.1">
    <property type="nucleotide sequence ID" value="NZ_BAAAQJ010000026.1"/>
</dbReference>
<name>A0A8J3PKA9_9ACTN</name>
<dbReference type="InterPro" id="IPR036514">
    <property type="entry name" value="SGNH_hydro_sf"/>
</dbReference>
<reference evidence="2" key="1">
    <citation type="submission" date="2021-01" db="EMBL/GenBank/DDBJ databases">
        <title>Whole genome shotgun sequence of Planosporangium flavigriseum NBRC 105377.</title>
        <authorList>
            <person name="Komaki H."/>
            <person name="Tamura T."/>
        </authorList>
    </citation>
    <scope>NUCLEOTIDE SEQUENCE</scope>
    <source>
        <strain evidence="2">NBRC 105377</strain>
    </source>
</reference>
<dbReference type="EMBL" id="BONU01000001">
    <property type="protein sequence ID" value="GIG71703.1"/>
    <property type="molecule type" value="Genomic_DNA"/>
</dbReference>
<dbReference type="GO" id="GO:0016787">
    <property type="term" value="F:hydrolase activity"/>
    <property type="evidence" value="ECO:0007669"/>
    <property type="project" value="UniProtKB-KW"/>
</dbReference>
<sequence>MSEKSILCFGDSLTWGWVPKDPPVPSERYPRQVRWTGVLADQLGAGYTLVEEGLSSRTTTADDPIDPRLNGAKYLPSALASHLPLDLVIVMLGTNDTKAYFGRSAFDIAMGMSLLLKQIASAAGGVDTTYPAPVPLVVSPPPLGEQPNPWFRELFTGGQAKTRELPRLYKDVADFAGAGFFDAGSVISADGVDGIHLTEQNNRDLGQALANPVRRRLAD</sequence>
<dbReference type="InterPro" id="IPR013830">
    <property type="entry name" value="SGNH_hydro"/>
</dbReference>
<evidence type="ECO:0000313" key="2">
    <source>
        <dbReference type="EMBL" id="GIG71703.1"/>
    </source>
</evidence>
<dbReference type="Pfam" id="PF13472">
    <property type="entry name" value="Lipase_GDSL_2"/>
    <property type="match status" value="1"/>
</dbReference>
<feature type="domain" description="SGNH hydrolase-type esterase" evidence="1">
    <location>
        <begin position="8"/>
        <end position="200"/>
    </location>
</feature>
<protein>
    <submittedName>
        <fullName evidence="2">Hydrolase</fullName>
    </submittedName>
</protein>
<organism evidence="2 3">
    <name type="scientific">Planosporangium flavigriseum</name>
    <dbReference type="NCBI Taxonomy" id="373681"/>
    <lineage>
        <taxon>Bacteria</taxon>
        <taxon>Bacillati</taxon>
        <taxon>Actinomycetota</taxon>
        <taxon>Actinomycetes</taxon>
        <taxon>Micromonosporales</taxon>
        <taxon>Micromonosporaceae</taxon>
        <taxon>Planosporangium</taxon>
    </lineage>
</organism>
<dbReference type="CDD" id="cd01839">
    <property type="entry name" value="SGNH_arylesterase_like"/>
    <property type="match status" value="1"/>
</dbReference>
<evidence type="ECO:0000259" key="1">
    <source>
        <dbReference type="Pfam" id="PF13472"/>
    </source>
</evidence>
<proteinExistence type="predicted"/>
<comment type="caution">
    <text evidence="2">The sequence shown here is derived from an EMBL/GenBank/DDBJ whole genome shotgun (WGS) entry which is preliminary data.</text>
</comment>
<gene>
    <name evidence="2" type="ORF">Pfl04_01070</name>
</gene>
<keyword evidence="3" id="KW-1185">Reference proteome</keyword>
<evidence type="ECO:0000313" key="3">
    <source>
        <dbReference type="Proteomes" id="UP000653674"/>
    </source>
</evidence>
<accession>A0A8J3PKA9</accession>
<keyword evidence="2" id="KW-0378">Hydrolase</keyword>
<dbReference type="Proteomes" id="UP000653674">
    <property type="component" value="Unassembled WGS sequence"/>
</dbReference>
<dbReference type="Gene3D" id="3.40.50.1110">
    <property type="entry name" value="SGNH hydrolase"/>
    <property type="match status" value="1"/>
</dbReference>
<dbReference type="SUPFAM" id="SSF52266">
    <property type="entry name" value="SGNH hydrolase"/>
    <property type="match status" value="1"/>
</dbReference>
<dbReference type="AlphaFoldDB" id="A0A8J3PKA9"/>